<dbReference type="Proteomes" id="UP000490800">
    <property type="component" value="Unassembled WGS sequence"/>
</dbReference>
<dbReference type="PANTHER" id="PTHR18964">
    <property type="entry name" value="ROK (REPRESSOR, ORF, KINASE) FAMILY"/>
    <property type="match status" value="1"/>
</dbReference>
<dbReference type="Pfam" id="PF13412">
    <property type="entry name" value="HTH_24"/>
    <property type="match status" value="1"/>
</dbReference>
<keyword evidence="5" id="KW-1185">Reference proteome</keyword>
<dbReference type="OrthoDB" id="9796533at2"/>
<dbReference type="EMBL" id="RHLK01000015">
    <property type="protein sequence ID" value="MVP01797.1"/>
    <property type="molecule type" value="Genomic_DNA"/>
</dbReference>
<dbReference type="Gene3D" id="3.30.420.40">
    <property type="match status" value="2"/>
</dbReference>
<dbReference type="InterPro" id="IPR036388">
    <property type="entry name" value="WH-like_DNA-bd_sf"/>
</dbReference>
<proteinExistence type="inferred from homology"/>
<comment type="similarity">
    <text evidence="2">Belongs to the ROK (NagC/XylR) family.</text>
</comment>
<dbReference type="Gene3D" id="1.10.10.10">
    <property type="entry name" value="Winged helix-like DNA-binding domain superfamily/Winged helix DNA-binding domain"/>
    <property type="match status" value="1"/>
</dbReference>
<dbReference type="InterPro" id="IPR036390">
    <property type="entry name" value="WH_DNA-bd_sf"/>
</dbReference>
<comment type="function">
    <text evidence="1">Transcriptional repressor of xylose-utilizing enzymes.</text>
</comment>
<sequence>MSTAKSSSSTLLKSINQQKVLFLIFSEGPISRVELAQRTGLSHQTVANIAGRLLEEHAITETQLSSSEAGGIGRKRVPLSIHASYFHMIGIEIAAKSIRGSVYNLKGEQRARAVERTERYEDEEHLLLLLHGVIGELLQTMPDEHKVKGIGISVKGLVDSRTGCLLRTPGLGWQRIPLKDLLEDKHGLPVYLENDVNLLAVNENMKGTLRDSMNNVTLMFDYGIGGAIVLDKKLITGSTFVAGEFGHYKGFHGADALECFCGGQGCLTTLASISGLAHNTAHTLDSLKADLAGGKPEVVELAGKILESASAAIANVITILNPDRILLCGRILDMLGSERRAALTVSILRNIPQTCRGLTFDYLEQLPDGTELAAGIVLKHAFEVSFDTLSL</sequence>
<evidence type="ECO:0000313" key="4">
    <source>
        <dbReference type="EMBL" id="MVP01797.1"/>
    </source>
</evidence>
<organism evidence="4 5">
    <name type="scientific">Paenibacillus lutrae</name>
    <dbReference type="NCBI Taxonomy" id="2078573"/>
    <lineage>
        <taxon>Bacteria</taxon>
        <taxon>Bacillati</taxon>
        <taxon>Bacillota</taxon>
        <taxon>Bacilli</taxon>
        <taxon>Bacillales</taxon>
        <taxon>Paenibacillaceae</taxon>
        <taxon>Paenibacillus</taxon>
    </lineage>
</organism>
<dbReference type="PANTHER" id="PTHR18964:SF149">
    <property type="entry name" value="BIFUNCTIONAL UDP-N-ACETYLGLUCOSAMINE 2-EPIMERASE_N-ACETYLMANNOSAMINE KINASE"/>
    <property type="match status" value="1"/>
</dbReference>
<gene>
    <name evidence="4" type="ORF">EDM21_20075</name>
</gene>
<dbReference type="SUPFAM" id="SSF53067">
    <property type="entry name" value="Actin-like ATPase domain"/>
    <property type="match status" value="1"/>
</dbReference>
<keyword evidence="3" id="KW-0119">Carbohydrate metabolism</keyword>
<protein>
    <submittedName>
        <fullName evidence="4">ROK family protein</fullName>
    </submittedName>
</protein>
<evidence type="ECO:0000256" key="1">
    <source>
        <dbReference type="ARBA" id="ARBA00002486"/>
    </source>
</evidence>
<comment type="caution">
    <text evidence="4">The sequence shown here is derived from an EMBL/GenBank/DDBJ whole genome shotgun (WGS) entry which is preliminary data.</text>
</comment>
<dbReference type="GO" id="GO:0042732">
    <property type="term" value="P:D-xylose metabolic process"/>
    <property type="evidence" value="ECO:0007669"/>
    <property type="project" value="UniProtKB-KW"/>
</dbReference>
<dbReference type="SUPFAM" id="SSF46785">
    <property type="entry name" value="Winged helix' DNA-binding domain"/>
    <property type="match status" value="1"/>
</dbReference>
<dbReference type="Pfam" id="PF00480">
    <property type="entry name" value="ROK"/>
    <property type="match status" value="1"/>
</dbReference>
<dbReference type="RefSeq" id="WP_157338221.1">
    <property type="nucleotide sequence ID" value="NZ_RHLK01000015.1"/>
</dbReference>
<dbReference type="AlphaFoldDB" id="A0A7X3FLH1"/>
<dbReference type="InterPro" id="IPR043129">
    <property type="entry name" value="ATPase_NBD"/>
</dbReference>
<name>A0A7X3FLH1_9BACL</name>
<evidence type="ECO:0000256" key="3">
    <source>
        <dbReference type="ARBA" id="ARBA00022629"/>
    </source>
</evidence>
<dbReference type="InterPro" id="IPR000600">
    <property type="entry name" value="ROK"/>
</dbReference>
<reference evidence="4 5" key="1">
    <citation type="journal article" date="2019" name="Microorganisms">
        <title>Paenibacillus lutrae sp. nov., A Chitinolytic Species Isolated from A River Otter in Castril Natural Park, Granada, Spain.</title>
        <authorList>
            <person name="Rodriguez M."/>
            <person name="Reina J.C."/>
            <person name="Bejar V."/>
            <person name="Llamas I."/>
        </authorList>
    </citation>
    <scope>NUCLEOTIDE SEQUENCE [LARGE SCALE GENOMIC DNA]</scope>
    <source>
        <strain evidence="4 5">N10</strain>
    </source>
</reference>
<accession>A0A7X3FLH1</accession>
<keyword evidence="3" id="KW-0859">Xylose metabolism</keyword>
<evidence type="ECO:0000256" key="2">
    <source>
        <dbReference type="ARBA" id="ARBA00006479"/>
    </source>
</evidence>
<evidence type="ECO:0000313" key="5">
    <source>
        <dbReference type="Proteomes" id="UP000490800"/>
    </source>
</evidence>